<evidence type="ECO:0000313" key="1">
    <source>
        <dbReference type="EMBL" id="GLR86368.1"/>
    </source>
</evidence>
<dbReference type="EMBL" id="BSOW01000009">
    <property type="protein sequence ID" value="GLR86368.1"/>
    <property type="molecule type" value="Genomic_DNA"/>
</dbReference>
<gene>
    <name evidence="1" type="ORF">GCM10007857_30790</name>
</gene>
<comment type="caution">
    <text evidence="1">The sequence shown here is derived from an EMBL/GenBank/DDBJ whole genome shotgun (WGS) entry which is preliminary data.</text>
</comment>
<dbReference type="Proteomes" id="UP001156905">
    <property type="component" value="Unassembled WGS sequence"/>
</dbReference>
<accession>A0ABQ6AW19</accession>
<name>A0ABQ6AW19_9BRAD</name>
<evidence type="ECO:0000313" key="2">
    <source>
        <dbReference type="Proteomes" id="UP001156905"/>
    </source>
</evidence>
<evidence type="ECO:0008006" key="3">
    <source>
        <dbReference type="Google" id="ProtNLM"/>
    </source>
</evidence>
<protein>
    <recommendedName>
        <fullName evidence="3">DUF1488 family protein</fullName>
    </recommendedName>
</protein>
<proteinExistence type="predicted"/>
<sequence length="88" mass="9698">MHHQGTLMREQRAIVGDKERVGFTFSFQIADGGRRRACCVRVDAENFHDASALFRERWPAIESVARDSIRAASAGDGVIALELPALAD</sequence>
<keyword evidence="2" id="KW-1185">Reference proteome</keyword>
<organism evidence="1 2">
    <name type="scientific">Bradyrhizobium iriomotense</name>
    <dbReference type="NCBI Taxonomy" id="441950"/>
    <lineage>
        <taxon>Bacteria</taxon>
        <taxon>Pseudomonadati</taxon>
        <taxon>Pseudomonadota</taxon>
        <taxon>Alphaproteobacteria</taxon>
        <taxon>Hyphomicrobiales</taxon>
        <taxon>Nitrobacteraceae</taxon>
        <taxon>Bradyrhizobium</taxon>
    </lineage>
</organism>
<reference evidence="2" key="1">
    <citation type="journal article" date="2019" name="Int. J. Syst. Evol. Microbiol.">
        <title>The Global Catalogue of Microorganisms (GCM) 10K type strain sequencing project: providing services to taxonomists for standard genome sequencing and annotation.</title>
        <authorList>
            <consortium name="The Broad Institute Genomics Platform"/>
            <consortium name="The Broad Institute Genome Sequencing Center for Infectious Disease"/>
            <person name="Wu L."/>
            <person name="Ma J."/>
        </authorList>
    </citation>
    <scope>NUCLEOTIDE SEQUENCE [LARGE SCALE GENOMIC DNA]</scope>
    <source>
        <strain evidence="2">NBRC 102520</strain>
    </source>
</reference>